<organism evidence="2 3">
    <name type="scientific">Prauserella isguenensis</name>
    <dbReference type="NCBI Taxonomy" id="1470180"/>
    <lineage>
        <taxon>Bacteria</taxon>
        <taxon>Bacillati</taxon>
        <taxon>Actinomycetota</taxon>
        <taxon>Actinomycetes</taxon>
        <taxon>Pseudonocardiales</taxon>
        <taxon>Pseudonocardiaceae</taxon>
        <taxon>Prauserella</taxon>
    </lineage>
</organism>
<dbReference type="EMBL" id="JACHWU010000001">
    <property type="protein sequence ID" value="MBB3049428.1"/>
    <property type="molecule type" value="Genomic_DNA"/>
</dbReference>
<protein>
    <recommendedName>
        <fullName evidence="4">DUF3558 domain-containing protein</fullName>
    </recommendedName>
</protein>
<feature type="compositionally biased region" description="Basic and acidic residues" evidence="1">
    <location>
        <begin position="29"/>
        <end position="42"/>
    </location>
</feature>
<evidence type="ECO:0000313" key="2">
    <source>
        <dbReference type="EMBL" id="MBB3049428.1"/>
    </source>
</evidence>
<keyword evidence="3" id="KW-1185">Reference proteome</keyword>
<name>A0A839RUQ0_9PSEU</name>
<evidence type="ECO:0000256" key="1">
    <source>
        <dbReference type="SAM" id="MobiDB-lite"/>
    </source>
</evidence>
<gene>
    <name evidence="2" type="ORF">FHS23_000423</name>
</gene>
<reference evidence="2 3" key="1">
    <citation type="submission" date="2020-08" db="EMBL/GenBank/DDBJ databases">
        <title>Genomic Encyclopedia of Type Strains, Phase III (KMG-III): the genomes of soil and plant-associated and newly described type strains.</title>
        <authorList>
            <person name="Whitman W."/>
        </authorList>
    </citation>
    <scope>NUCLEOTIDE SEQUENCE [LARGE SCALE GENOMIC DNA]</scope>
    <source>
        <strain evidence="2 3">CECT 8577</strain>
    </source>
</reference>
<proteinExistence type="predicted"/>
<dbReference type="AlphaFoldDB" id="A0A839RUQ0"/>
<accession>A0A839RUQ0</accession>
<feature type="region of interest" description="Disordered" evidence="1">
    <location>
        <begin position="29"/>
        <end position="80"/>
    </location>
</feature>
<sequence>MADVDPCSLLSAQELSKYGTFPAGVREDVGTDRGCNFEKDTDSPTTDPNRVITVGVRDEEGIDDAQDNGQGIDRGESGGREFARIPGAGVCTIVIGVSESSRVDITTVATEGTEKSCEIADEVAAIVEPKLPQG</sequence>
<dbReference type="Proteomes" id="UP000550714">
    <property type="component" value="Unassembled WGS sequence"/>
</dbReference>
<evidence type="ECO:0000313" key="3">
    <source>
        <dbReference type="Proteomes" id="UP000550714"/>
    </source>
</evidence>
<comment type="caution">
    <text evidence="2">The sequence shown here is derived from an EMBL/GenBank/DDBJ whole genome shotgun (WGS) entry which is preliminary data.</text>
</comment>
<dbReference type="InterPro" id="IPR024520">
    <property type="entry name" value="DUF3558"/>
</dbReference>
<dbReference type="Pfam" id="PF12079">
    <property type="entry name" value="DUF3558"/>
    <property type="match status" value="1"/>
</dbReference>
<evidence type="ECO:0008006" key="4">
    <source>
        <dbReference type="Google" id="ProtNLM"/>
    </source>
</evidence>